<dbReference type="GO" id="GO:0005524">
    <property type="term" value="F:ATP binding"/>
    <property type="evidence" value="ECO:0007669"/>
    <property type="project" value="InterPro"/>
</dbReference>
<dbReference type="InterPro" id="IPR011009">
    <property type="entry name" value="Kinase-like_dom_sf"/>
</dbReference>
<evidence type="ECO:0000313" key="2">
    <source>
        <dbReference type="EMBL" id="CAD7656379.1"/>
    </source>
</evidence>
<reference evidence="2" key="1">
    <citation type="submission" date="2020-11" db="EMBL/GenBank/DDBJ databases">
        <authorList>
            <person name="Tran Van P."/>
        </authorList>
    </citation>
    <scope>NUCLEOTIDE SEQUENCE</scope>
</reference>
<dbReference type="InterPro" id="IPR008271">
    <property type="entry name" value="Ser/Thr_kinase_AS"/>
</dbReference>
<sequence>MDHTHPQIIHRDLKPDNILIADNVKNVHDKRVHYRTTQKHTADVGDMKYMAPESNYLFLSISGVKPIGSSVANCI</sequence>
<dbReference type="Gene3D" id="1.10.510.10">
    <property type="entry name" value="Transferase(Phosphotransferase) domain 1"/>
    <property type="match status" value="1"/>
</dbReference>
<dbReference type="PROSITE" id="PS00108">
    <property type="entry name" value="PROTEIN_KINASE_ST"/>
    <property type="match status" value="1"/>
</dbReference>
<organism evidence="2">
    <name type="scientific">Oppiella nova</name>
    <dbReference type="NCBI Taxonomy" id="334625"/>
    <lineage>
        <taxon>Eukaryota</taxon>
        <taxon>Metazoa</taxon>
        <taxon>Ecdysozoa</taxon>
        <taxon>Arthropoda</taxon>
        <taxon>Chelicerata</taxon>
        <taxon>Arachnida</taxon>
        <taxon>Acari</taxon>
        <taxon>Acariformes</taxon>
        <taxon>Sarcoptiformes</taxon>
        <taxon>Oribatida</taxon>
        <taxon>Brachypylina</taxon>
        <taxon>Oppioidea</taxon>
        <taxon>Oppiidae</taxon>
        <taxon>Oppiella</taxon>
    </lineage>
</organism>
<dbReference type="InterPro" id="IPR000719">
    <property type="entry name" value="Prot_kinase_dom"/>
</dbReference>
<dbReference type="PROSITE" id="PS50011">
    <property type="entry name" value="PROTEIN_KINASE_DOM"/>
    <property type="match status" value="1"/>
</dbReference>
<dbReference type="EMBL" id="OC925845">
    <property type="protein sequence ID" value="CAD7656379.1"/>
    <property type="molecule type" value="Genomic_DNA"/>
</dbReference>
<dbReference type="SUPFAM" id="SSF56112">
    <property type="entry name" value="Protein kinase-like (PK-like)"/>
    <property type="match status" value="1"/>
</dbReference>
<protein>
    <recommendedName>
        <fullName evidence="1">Protein kinase domain-containing protein</fullName>
    </recommendedName>
</protein>
<name>A0A7R9QTM8_9ACAR</name>
<gene>
    <name evidence="2" type="ORF">ONB1V03_LOCUS13016</name>
</gene>
<accession>A0A7R9QTM8</accession>
<dbReference type="EMBL" id="CAJPVJ010011020">
    <property type="protein sequence ID" value="CAG2173566.1"/>
    <property type="molecule type" value="Genomic_DNA"/>
</dbReference>
<keyword evidence="3" id="KW-1185">Reference proteome</keyword>
<dbReference type="Proteomes" id="UP000728032">
    <property type="component" value="Unassembled WGS sequence"/>
</dbReference>
<feature type="domain" description="Protein kinase" evidence="1">
    <location>
        <begin position="1"/>
        <end position="75"/>
    </location>
</feature>
<dbReference type="AlphaFoldDB" id="A0A7R9QTM8"/>
<dbReference type="GO" id="GO:0004672">
    <property type="term" value="F:protein kinase activity"/>
    <property type="evidence" value="ECO:0007669"/>
    <property type="project" value="InterPro"/>
</dbReference>
<proteinExistence type="predicted"/>
<evidence type="ECO:0000313" key="3">
    <source>
        <dbReference type="Proteomes" id="UP000728032"/>
    </source>
</evidence>
<evidence type="ECO:0000259" key="1">
    <source>
        <dbReference type="PROSITE" id="PS50011"/>
    </source>
</evidence>